<dbReference type="SUPFAM" id="SSF48452">
    <property type="entry name" value="TPR-like"/>
    <property type="match status" value="1"/>
</dbReference>
<dbReference type="EMBL" id="JACHNX010000002">
    <property type="protein sequence ID" value="MBB4608476.1"/>
    <property type="molecule type" value="Genomic_DNA"/>
</dbReference>
<protein>
    <submittedName>
        <fullName evidence="1">Flp pilus assembly protein TadD</fullName>
    </submittedName>
</protein>
<accession>A0AA41A2G1</accession>
<name>A0AA41A2G1_9SPHN</name>
<gene>
    <name evidence="1" type="ORF">GGQ89_000678</name>
    <name evidence="2" type="ORF">JYA60_11220</name>
</gene>
<sequence length="516" mass="54751">MLVGACWSASALAAVEVPRSPLSAYLAARVAASEGRSAAASDDYAVALAGWPDDPAVAVRAYREAMTSGDVSLALKSARVMEAENVAPLDVALLDLAIAARKGDRAGYDAALTRIDGGALRILSPVLRAWAAWDRKQPVEPGLDSAGKEPVAKRLADEHRLLLALASKRIDPASVRVLLETMRAAPDTRIAAAEIVAGRGDEANARALLSDPLVLADRKALGAKPDLGFGVSQLLVRIGGELASEGPRPLVIALTRTALIADPDNDRARLIMAEALSKDEAWDVAIAAIRDVRPRGAFAHRAAIVRIGLLAEAGRQGEALMLAQGLATARDSSLDDWQVYADQLIAAKRPADAVPWYERVTRADPALPWAAWLQYGGALDQAGRKDEADVALAKAVELGPDQPLALNYLGYARIEQGRDVPGSLVLLEKASKLAPDDASITDSLGWAYHKAGQTKRGLPLVERAAMAEPANSEINDHLGDIYWALGRRYEARYAWRAAALTADDTEQAKLAAKIAG</sequence>
<organism evidence="2 4">
    <name type="scientific">Sphingomonas yabuuchiae</name>
    <dbReference type="NCBI Taxonomy" id="172044"/>
    <lineage>
        <taxon>Bacteria</taxon>
        <taxon>Pseudomonadati</taxon>
        <taxon>Pseudomonadota</taxon>
        <taxon>Alphaproteobacteria</taxon>
        <taxon>Sphingomonadales</taxon>
        <taxon>Sphingomonadaceae</taxon>
        <taxon>Sphingomonas</taxon>
    </lineage>
</organism>
<dbReference type="InterPro" id="IPR019734">
    <property type="entry name" value="TPR_rpt"/>
</dbReference>
<dbReference type="AlphaFoldDB" id="A0AA41A2G1"/>
<dbReference type="Proteomes" id="UP000704529">
    <property type="component" value="Unassembled WGS sequence"/>
</dbReference>
<dbReference type="EMBL" id="JAFHKU010000131">
    <property type="protein sequence ID" value="MBN3558795.1"/>
    <property type="molecule type" value="Genomic_DNA"/>
</dbReference>
<dbReference type="RefSeq" id="WP_184104103.1">
    <property type="nucleotide sequence ID" value="NZ_JACHNX010000002.1"/>
</dbReference>
<evidence type="ECO:0000313" key="2">
    <source>
        <dbReference type="EMBL" id="MBN3558795.1"/>
    </source>
</evidence>
<reference evidence="1 3" key="1">
    <citation type="submission" date="2020-08" db="EMBL/GenBank/DDBJ databases">
        <title>Genomic Encyclopedia of Type Strains, Phase IV (KMG-IV): sequencing the most valuable type-strain genomes for metagenomic binning, comparative biology and taxonomic classification.</title>
        <authorList>
            <person name="Goeker M."/>
        </authorList>
    </citation>
    <scope>NUCLEOTIDE SEQUENCE [LARGE SCALE GENOMIC DNA]</scope>
    <source>
        <strain evidence="1 3">DSM 14562</strain>
    </source>
</reference>
<evidence type="ECO:0000313" key="4">
    <source>
        <dbReference type="Proteomes" id="UP000704529"/>
    </source>
</evidence>
<dbReference type="Proteomes" id="UP000584663">
    <property type="component" value="Unassembled WGS sequence"/>
</dbReference>
<dbReference type="InterPro" id="IPR011990">
    <property type="entry name" value="TPR-like_helical_dom_sf"/>
</dbReference>
<evidence type="ECO:0000313" key="1">
    <source>
        <dbReference type="EMBL" id="MBB4608476.1"/>
    </source>
</evidence>
<evidence type="ECO:0000313" key="3">
    <source>
        <dbReference type="Proteomes" id="UP000584663"/>
    </source>
</evidence>
<dbReference type="Pfam" id="PF13181">
    <property type="entry name" value="TPR_8"/>
    <property type="match status" value="1"/>
</dbReference>
<keyword evidence="3" id="KW-1185">Reference proteome</keyword>
<dbReference type="Gene3D" id="1.25.40.10">
    <property type="entry name" value="Tetratricopeptide repeat domain"/>
    <property type="match status" value="1"/>
</dbReference>
<proteinExistence type="predicted"/>
<reference evidence="2" key="2">
    <citation type="submission" date="2021-01" db="EMBL/GenBank/DDBJ databases">
        <title>Genome Sequencing of Type Strains.</title>
        <authorList>
            <person name="Lemaire J.F."/>
            <person name="Inderbitzin P."/>
            <person name="Collins S.B."/>
            <person name="Wespe N."/>
            <person name="Knight-Connoni V."/>
        </authorList>
    </citation>
    <scope>NUCLEOTIDE SEQUENCE</scope>
    <source>
        <strain evidence="2">DSM 14562</strain>
    </source>
</reference>
<comment type="caution">
    <text evidence="2">The sequence shown here is derived from an EMBL/GenBank/DDBJ whole genome shotgun (WGS) entry which is preliminary data.</text>
</comment>